<keyword evidence="4" id="KW-0804">Transcription</keyword>
<keyword evidence="3" id="KW-0238">DNA-binding</keyword>
<dbReference type="GO" id="GO:0000981">
    <property type="term" value="F:DNA-binding transcription factor activity, RNA polymerase II-specific"/>
    <property type="evidence" value="ECO:0007669"/>
    <property type="project" value="InterPro"/>
</dbReference>
<dbReference type="VEuPathDB" id="FungiDB:ASPZODRAFT_164268"/>
<organism evidence="8 9">
    <name type="scientific">Penicilliopsis zonata CBS 506.65</name>
    <dbReference type="NCBI Taxonomy" id="1073090"/>
    <lineage>
        <taxon>Eukaryota</taxon>
        <taxon>Fungi</taxon>
        <taxon>Dikarya</taxon>
        <taxon>Ascomycota</taxon>
        <taxon>Pezizomycotina</taxon>
        <taxon>Eurotiomycetes</taxon>
        <taxon>Eurotiomycetidae</taxon>
        <taxon>Eurotiales</taxon>
        <taxon>Aspergillaceae</taxon>
        <taxon>Penicilliopsis</taxon>
    </lineage>
</organism>
<dbReference type="GO" id="GO:0008270">
    <property type="term" value="F:zinc ion binding"/>
    <property type="evidence" value="ECO:0007669"/>
    <property type="project" value="InterPro"/>
</dbReference>
<dbReference type="OrthoDB" id="5424793at2759"/>
<protein>
    <recommendedName>
        <fullName evidence="7">Zn(2)-C6 fungal-type domain-containing protein</fullName>
    </recommendedName>
</protein>
<dbReference type="GeneID" id="34613127"/>
<dbReference type="InterPro" id="IPR036864">
    <property type="entry name" value="Zn2-C6_fun-type_DNA-bd_sf"/>
</dbReference>
<dbReference type="PROSITE" id="PS50048">
    <property type="entry name" value="ZN2_CY6_FUNGAL_2"/>
    <property type="match status" value="1"/>
</dbReference>
<comment type="subcellular location">
    <subcellularLocation>
        <location evidence="1">Nucleus</location>
    </subcellularLocation>
</comment>
<dbReference type="PANTHER" id="PTHR31845:SF10">
    <property type="entry name" value="ZN(II)2CYS6 TRANSCRIPTION FACTOR (EUROFUNG)"/>
    <property type="match status" value="1"/>
</dbReference>
<evidence type="ECO:0000313" key="9">
    <source>
        <dbReference type="Proteomes" id="UP000184188"/>
    </source>
</evidence>
<dbReference type="Proteomes" id="UP000184188">
    <property type="component" value="Unassembled WGS sequence"/>
</dbReference>
<dbReference type="CDD" id="cd00067">
    <property type="entry name" value="GAL4"/>
    <property type="match status" value="1"/>
</dbReference>
<proteinExistence type="predicted"/>
<name>A0A1L9SSU4_9EURO</name>
<keyword evidence="9" id="KW-1185">Reference proteome</keyword>
<gene>
    <name evidence="8" type="ORF">ASPZODRAFT_164268</name>
</gene>
<evidence type="ECO:0000256" key="3">
    <source>
        <dbReference type="ARBA" id="ARBA00023125"/>
    </source>
</evidence>
<dbReference type="GO" id="GO:0000976">
    <property type="term" value="F:transcription cis-regulatory region binding"/>
    <property type="evidence" value="ECO:0007669"/>
    <property type="project" value="TreeGrafter"/>
</dbReference>
<keyword evidence="2" id="KW-0805">Transcription regulation</keyword>
<evidence type="ECO:0000256" key="4">
    <source>
        <dbReference type="ARBA" id="ARBA00023163"/>
    </source>
</evidence>
<accession>A0A1L9SSU4</accession>
<dbReference type="Gene3D" id="4.10.240.10">
    <property type="entry name" value="Zn(2)-C6 fungal-type DNA-binding domain"/>
    <property type="match status" value="1"/>
</dbReference>
<dbReference type="AlphaFoldDB" id="A0A1L9SSU4"/>
<evidence type="ECO:0000259" key="7">
    <source>
        <dbReference type="PROSITE" id="PS50048"/>
    </source>
</evidence>
<sequence length="628" mass="71288">MLLPAVCPGMESDIRFVCPRPRNPRACDSCKSHKTRCLPSRIDGACQRCLRVSKKCSFTTSRSRRPQPETSDKSPILAATPKDPESDDLLQKLCSDGFGLRYTDETDRLLAHHQQLFQKPRPQAPSEELDRPAPLQPRHEMKLTPKRARELLAVFRAMSPYFPFVTIPPNATVESLCARRPFLFLAILTVSSAGDPYLQRILNEKFRMLLSSRIIIQGEKSLYHLQGLLVYLAWYPLHLMPMSHQIFKYIQIAIGMLSELNLDEFVTGRLWPDSSHESEAKRACLGCHYLSSAIAVGFRKRNRLKLTQSVKQVISEFSAYDEGSIEATCAATMGLQSVIDGIADCELETWLEIAPYTGECPLSALVRSFETQLADIHSKRFSSHQTQVLLELARLLALVKMHAIPVDQPRQQPERTSGQPVDALSYFQVLSRCWEETINLLEYYLRIPSDEYAKVGFVSRSCVSHAVAAFSRLCDFQIPELPQWQPLVNERRSKFMARLRDLRAQFEKLSRRGQQAGEPPDYFSLSVSIMDLICSRLKPSPEQAEKDIGNHTAKHSRCPMLNGSLKETNYWADFEISLQQWPKSDTDFSSHLPELFSYDCTGQECASASTELGSWPSSFTDWINLPTE</sequence>
<dbReference type="InterPro" id="IPR051089">
    <property type="entry name" value="prtT"/>
</dbReference>
<evidence type="ECO:0000256" key="1">
    <source>
        <dbReference type="ARBA" id="ARBA00004123"/>
    </source>
</evidence>
<dbReference type="SUPFAM" id="SSF57701">
    <property type="entry name" value="Zn2/Cys6 DNA-binding domain"/>
    <property type="match status" value="1"/>
</dbReference>
<dbReference type="RefSeq" id="XP_022584800.1">
    <property type="nucleotide sequence ID" value="XM_022726663.1"/>
</dbReference>
<dbReference type="GO" id="GO:0005634">
    <property type="term" value="C:nucleus"/>
    <property type="evidence" value="ECO:0007669"/>
    <property type="project" value="UniProtKB-SubCell"/>
</dbReference>
<evidence type="ECO:0000256" key="2">
    <source>
        <dbReference type="ARBA" id="ARBA00023015"/>
    </source>
</evidence>
<dbReference type="PROSITE" id="PS00463">
    <property type="entry name" value="ZN2_CY6_FUNGAL_1"/>
    <property type="match status" value="1"/>
</dbReference>
<reference evidence="9" key="1">
    <citation type="journal article" date="2017" name="Genome Biol.">
        <title>Comparative genomics reveals high biological diversity and specific adaptations in the industrially and medically important fungal genus Aspergillus.</title>
        <authorList>
            <person name="de Vries R.P."/>
            <person name="Riley R."/>
            <person name="Wiebenga A."/>
            <person name="Aguilar-Osorio G."/>
            <person name="Amillis S."/>
            <person name="Uchima C.A."/>
            <person name="Anderluh G."/>
            <person name="Asadollahi M."/>
            <person name="Askin M."/>
            <person name="Barry K."/>
            <person name="Battaglia E."/>
            <person name="Bayram O."/>
            <person name="Benocci T."/>
            <person name="Braus-Stromeyer S.A."/>
            <person name="Caldana C."/>
            <person name="Canovas D."/>
            <person name="Cerqueira G.C."/>
            <person name="Chen F."/>
            <person name="Chen W."/>
            <person name="Choi C."/>
            <person name="Clum A."/>
            <person name="Dos Santos R.A."/>
            <person name="Damasio A.R."/>
            <person name="Diallinas G."/>
            <person name="Emri T."/>
            <person name="Fekete E."/>
            <person name="Flipphi M."/>
            <person name="Freyberg S."/>
            <person name="Gallo A."/>
            <person name="Gournas C."/>
            <person name="Habgood R."/>
            <person name="Hainaut M."/>
            <person name="Harispe M.L."/>
            <person name="Henrissat B."/>
            <person name="Hilden K.S."/>
            <person name="Hope R."/>
            <person name="Hossain A."/>
            <person name="Karabika E."/>
            <person name="Karaffa L."/>
            <person name="Karanyi Z."/>
            <person name="Krasevec N."/>
            <person name="Kuo A."/>
            <person name="Kusch H."/>
            <person name="LaButti K."/>
            <person name="Lagendijk E.L."/>
            <person name="Lapidus A."/>
            <person name="Levasseur A."/>
            <person name="Lindquist E."/>
            <person name="Lipzen A."/>
            <person name="Logrieco A.F."/>
            <person name="MacCabe A."/>
            <person name="Maekelae M.R."/>
            <person name="Malavazi I."/>
            <person name="Melin P."/>
            <person name="Meyer V."/>
            <person name="Mielnichuk N."/>
            <person name="Miskei M."/>
            <person name="Molnar A.P."/>
            <person name="Mule G."/>
            <person name="Ngan C.Y."/>
            <person name="Orejas M."/>
            <person name="Orosz E."/>
            <person name="Ouedraogo J.P."/>
            <person name="Overkamp K.M."/>
            <person name="Park H.-S."/>
            <person name="Perrone G."/>
            <person name="Piumi F."/>
            <person name="Punt P.J."/>
            <person name="Ram A.F."/>
            <person name="Ramon A."/>
            <person name="Rauscher S."/>
            <person name="Record E."/>
            <person name="Riano-Pachon D.M."/>
            <person name="Robert V."/>
            <person name="Roehrig J."/>
            <person name="Ruller R."/>
            <person name="Salamov A."/>
            <person name="Salih N.S."/>
            <person name="Samson R.A."/>
            <person name="Sandor E."/>
            <person name="Sanguinetti M."/>
            <person name="Schuetze T."/>
            <person name="Sepcic K."/>
            <person name="Shelest E."/>
            <person name="Sherlock G."/>
            <person name="Sophianopoulou V."/>
            <person name="Squina F.M."/>
            <person name="Sun H."/>
            <person name="Susca A."/>
            <person name="Todd R.B."/>
            <person name="Tsang A."/>
            <person name="Unkles S.E."/>
            <person name="van de Wiele N."/>
            <person name="van Rossen-Uffink D."/>
            <person name="Oliveira J.V."/>
            <person name="Vesth T.C."/>
            <person name="Visser J."/>
            <person name="Yu J.-H."/>
            <person name="Zhou M."/>
            <person name="Andersen M.R."/>
            <person name="Archer D.B."/>
            <person name="Baker S.E."/>
            <person name="Benoit I."/>
            <person name="Brakhage A.A."/>
            <person name="Braus G.H."/>
            <person name="Fischer R."/>
            <person name="Frisvad J.C."/>
            <person name="Goldman G.H."/>
            <person name="Houbraken J."/>
            <person name="Oakley B."/>
            <person name="Pocsi I."/>
            <person name="Scazzocchio C."/>
            <person name="Seiboth B."/>
            <person name="vanKuyk P.A."/>
            <person name="Wortman J."/>
            <person name="Dyer P.S."/>
            <person name="Grigoriev I.V."/>
        </authorList>
    </citation>
    <scope>NUCLEOTIDE SEQUENCE [LARGE SCALE GENOMIC DNA]</scope>
    <source>
        <strain evidence="9">CBS 506.65</strain>
    </source>
</reference>
<dbReference type="STRING" id="1073090.A0A1L9SSU4"/>
<dbReference type="EMBL" id="KV878337">
    <property type="protein sequence ID" value="OJJ50290.1"/>
    <property type="molecule type" value="Genomic_DNA"/>
</dbReference>
<dbReference type="InterPro" id="IPR001138">
    <property type="entry name" value="Zn2Cys6_DnaBD"/>
</dbReference>
<feature type="domain" description="Zn(2)-C6 fungal-type" evidence="7">
    <location>
        <begin position="26"/>
        <end position="58"/>
    </location>
</feature>
<keyword evidence="5" id="KW-0539">Nucleus</keyword>
<evidence type="ECO:0000256" key="5">
    <source>
        <dbReference type="ARBA" id="ARBA00023242"/>
    </source>
</evidence>
<evidence type="ECO:0000256" key="6">
    <source>
        <dbReference type="SAM" id="MobiDB-lite"/>
    </source>
</evidence>
<evidence type="ECO:0000313" key="8">
    <source>
        <dbReference type="EMBL" id="OJJ50290.1"/>
    </source>
</evidence>
<feature type="region of interest" description="Disordered" evidence="6">
    <location>
        <begin position="60"/>
        <end position="84"/>
    </location>
</feature>
<dbReference type="PANTHER" id="PTHR31845">
    <property type="entry name" value="FINGER DOMAIN PROTEIN, PUTATIVE-RELATED"/>
    <property type="match status" value="1"/>
</dbReference>
<dbReference type="SMART" id="SM00066">
    <property type="entry name" value="GAL4"/>
    <property type="match status" value="1"/>
</dbReference>